<accession>A0ABS4T3F6</accession>
<dbReference type="Proteomes" id="UP001519331">
    <property type="component" value="Unassembled WGS sequence"/>
</dbReference>
<dbReference type="RefSeq" id="WP_210049519.1">
    <property type="nucleotide sequence ID" value="NZ_JAGINX010000001.1"/>
</dbReference>
<comment type="caution">
    <text evidence="1">The sequence shown here is derived from an EMBL/GenBank/DDBJ whole genome shotgun (WGS) entry which is preliminary data.</text>
</comment>
<evidence type="ECO:0000313" key="1">
    <source>
        <dbReference type="EMBL" id="MBP2318993.1"/>
    </source>
</evidence>
<proteinExistence type="predicted"/>
<sequence>MSLKSKGMSGVAAAGLVFLVGCGAAEETPSAEELYCDDGWCDFDKIEGSYDRSSHRSLYCFVEEARATVERDSVDVDQLVEDLPDWGEGEDGSGVPVILDVATTPPNEAYERTLRIDDALEEQGTYVDRRNTVQCMEEVDQEMIEGSSQMRV</sequence>
<organism evidence="1 2">
    <name type="scientific">Nesterenkonia lacusekhoensis</name>
    <dbReference type="NCBI Taxonomy" id="150832"/>
    <lineage>
        <taxon>Bacteria</taxon>
        <taxon>Bacillati</taxon>
        <taxon>Actinomycetota</taxon>
        <taxon>Actinomycetes</taxon>
        <taxon>Micrococcales</taxon>
        <taxon>Micrococcaceae</taxon>
        <taxon>Nesterenkonia</taxon>
    </lineage>
</organism>
<dbReference type="PROSITE" id="PS51257">
    <property type="entry name" value="PROKAR_LIPOPROTEIN"/>
    <property type="match status" value="1"/>
</dbReference>
<protein>
    <recommendedName>
        <fullName evidence="3">Lipoprotein</fullName>
    </recommendedName>
</protein>
<dbReference type="EMBL" id="JAGINX010000001">
    <property type="protein sequence ID" value="MBP2318993.1"/>
    <property type="molecule type" value="Genomic_DNA"/>
</dbReference>
<evidence type="ECO:0000313" key="2">
    <source>
        <dbReference type="Proteomes" id="UP001519331"/>
    </source>
</evidence>
<keyword evidence="2" id="KW-1185">Reference proteome</keyword>
<name>A0ABS4T3F6_9MICC</name>
<evidence type="ECO:0008006" key="3">
    <source>
        <dbReference type="Google" id="ProtNLM"/>
    </source>
</evidence>
<gene>
    <name evidence="1" type="ORF">JOF45_002012</name>
</gene>
<reference evidence="1 2" key="1">
    <citation type="submission" date="2021-03" db="EMBL/GenBank/DDBJ databases">
        <title>Sequencing the genomes of 1000 actinobacteria strains.</title>
        <authorList>
            <person name="Klenk H.-P."/>
        </authorList>
    </citation>
    <scope>NUCLEOTIDE SEQUENCE [LARGE SCALE GENOMIC DNA]</scope>
    <source>
        <strain evidence="1 2">DSM 12544</strain>
    </source>
</reference>